<dbReference type="PROSITE" id="PS50985">
    <property type="entry name" value="GRAS"/>
    <property type="match status" value="1"/>
</dbReference>
<proteinExistence type="inferred from homology"/>
<evidence type="ECO:0000256" key="2">
    <source>
        <dbReference type="ARBA" id="ARBA00023163"/>
    </source>
</evidence>
<name>A0ABD1VWD8_9LAMI</name>
<accession>A0ABD1VWD8</accession>
<comment type="similarity">
    <text evidence="3">Belongs to the GRAS family.</text>
</comment>
<feature type="region of interest" description="Leucine repeat II (LRII)" evidence="3">
    <location>
        <begin position="501"/>
        <end position="533"/>
    </location>
</feature>
<sequence length="717" mass="81518">MVMDRNFRSYNGTASGIKFDNQAVSVFPDPDLINNLRVRNSFSNGNYADVNPFSSHLNSNNLVQSSDPDTPEDYDFSDVVLKYINHILMEEDVEEKACMFQESAALQAAEKSFFEVLGGQYPASTGYQRMPNLNQNIENFDVNFSGDFINYSADLFPDWNSDPNCTGFDEQHVSVGVVSQLTSQSSYSPSSSTSTFTDGLADSPPSTLKIPDVFNDSQSVMQFKKGFEEASKFLPNGNRLVVDLRYNELLGKEQKEGTTGLVVKVEKKYDNEDSPDVSRGKKNPYQETTRCFYAVEEEMNLHFGKNCRMKQLKMLRKMVNLRGLMVGKAVVRNQEAEGTVVDLRTLLTLCAQAVAADDRRSANEFLKQIRQNSTPTGEGMQRLAHWFADGLEARMAGSGTQIYKALTSLPTSAADILKAYHIYLATCPFRKISNFFANKTIMNVAKNATRLHIIDFGILYGFQWPCFLQRLSSRPGGPPKLRITGIDFPCPGFRPSERVEETGRRLASYAETFNVPFEFNAIAQKWETIKIEDLKLNKDEVLVVNCLYRFRNLLDETVVVNSPRNIVLNLVRTISPDVFVLGILNGAFNAPFFITRFREALFHYSSFFDMLEANIPREIHERMLLEKTVFGREAMNVIACEAAERIERPETYKQWQVRNIRAGFEQLPLNEEITRMATDRVTSSYHKDFVIDEDGHWMLQGWKGRILYALSSWRPAY</sequence>
<evidence type="ECO:0000313" key="4">
    <source>
        <dbReference type="EMBL" id="KAL2541693.1"/>
    </source>
</evidence>
<feature type="short sequence motif" description="VHIID" evidence="3">
    <location>
        <begin position="451"/>
        <end position="455"/>
    </location>
</feature>
<reference evidence="5" key="1">
    <citation type="submission" date="2024-07" db="EMBL/GenBank/DDBJ databases">
        <title>Two chromosome-level genome assemblies of Korean endemic species Abeliophyllum distichum and Forsythia ovata (Oleaceae).</title>
        <authorList>
            <person name="Jang H."/>
        </authorList>
    </citation>
    <scope>NUCLEOTIDE SEQUENCE [LARGE SCALE GENOMIC DNA]</scope>
</reference>
<feature type="region of interest" description="Leucine repeat I (LRI)" evidence="3">
    <location>
        <begin position="341"/>
        <end position="401"/>
    </location>
</feature>
<dbReference type="EMBL" id="JBFOLK010000001">
    <property type="protein sequence ID" value="KAL2541693.1"/>
    <property type="molecule type" value="Genomic_DNA"/>
</dbReference>
<organism evidence="4 5">
    <name type="scientific">Abeliophyllum distichum</name>
    <dbReference type="NCBI Taxonomy" id="126358"/>
    <lineage>
        <taxon>Eukaryota</taxon>
        <taxon>Viridiplantae</taxon>
        <taxon>Streptophyta</taxon>
        <taxon>Embryophyta</taxon>
        <taxon>Tracheophyta</taxon>
        <taxon>Spermatophyta</taxon>
        <taxon>Magnoliopsida</taxon>
        <taxon>eudicotyledons</taxon>
        <taxon>Gunneridae</taxon>
        <taxon>Pentapetalae</taxon>
        <taxon>asterids</taxon>
        <taxon>lamiids</taxon>
        <taxon>Lamiales</taxon>
        <taxon>Oleaceae</taxon>
        <taxon>Forsythieae</taxon>
        <taxon>Abeliophyllum</taxon>
    </lineage>
</organism>
<gene>
    <name evidence="4" type="ORF">Adt_02671</name>
</gene>
<comment type="caution">
    <text evidence="3">Lacks conserved residue(s) required for the propagation of feature annotation.</text>
</comment>
<keyword evidence="2" id="KW-0804">Transcription</keyword>
<evidence type="ECO:0000256" key="1">
    <source>
        <dbReference type="ARBA" id="ARBA00023015"/>
    </source>
</evidence>
<comment type="caution">
    <text evidence="4">The sequence shown here is derived from an EMBL/GenBank/DDBJ whole genome shotgun (WGS) entry which is preliminary data.</text>
</comment>
<dbReference type="Proteomes" id="UP001604336">
    <property type="component" value="Unassembled WGS sequence"/>
</dbReference>
<keyword evidence="5" id="KW-1185">Reference proteome</keyword>
<feature type="region of interest" description="VHIID" evidence="3">
    <location>
        <begin position="420"/>
        <end position="485"/>
    </location>
</feature>
<dbReference type="InterPro" id="IPR005202">
    <property type="entry name" value="TF_GRAS"/>
</dbReference>
<dbReference type="Pfam" id="PF03514">
    <property type="entry name" value="GRAS"/>
    <property type="match status" value="1"/>
</dbReference>
<evidence type="ECO:0000256" key="3">
    <source>
        <dbReference type="PROSITE-ProRule" id="PRU01191"/>
    </source>
</evidence>
<evidence type="ECO:0000313" key="5">
    <source>
        <dbReference type="Proteomes" id="UP001604336"/>
    </source>
</evidence>
<feature type="region of interest" description="SAW" evidence="3">
    <location>
        <begin position="639"/>
        <end position="714"/>
    </location>
</feature>
<keyword evidence="1" id="KW-0805">Transcription regulation</keyword>
<protein>
    <submittedName>
        <fullName evidence="4">Scarecrow-like protein 14</fullName>
    </submittedName>
</protein>
<dbReference type="AlphaFoldDB" id="A0ABD1VWD8"/>
<dbReference type="PANTHER" id="PTHR31636">
    <property type="entry name" value="OSJNBA0084A10.13 PROTEIN-RELATED"/>
    <property type="match status" value="1"/>
</dbReference>